<accession>A0A915L7K5</accession>
<evidence type="ECO:0000313" key="2">
    <source>
        <dbReference type="WBParaSite" id="nRc.2.0.1.t45726-RA"/>
    </source>
</evidence>
<dbReference type="Proteomes" id="UP000887565">
    <property type="component" value="Unplaced"/>
</dbReference>
<evidence type="ECO:0000313" key="1">
    <source>
        <dbReference type="Proteomes" id="UP000887565"/>
    </source>
</evidence>
<proteinExistence type="predicted"/>
<dbReference type="WBParaSite" id="nRc.2.0.1.t45726-RA">
    <property type="protein sequence ID" value="nRc.2.0.1.t45726-RA"/>
    <property type="gene ID" value="nRc.2.0.1.g45726"/>
</dbReference>
<sequence>VSKLIYLFINCIHTDTGNFLHNTKAQGLTCLSSHMSRFRKNYKLAALKPSESLKKLKNT</sequence>
<reference evidence="2" key="1">
    <citation type="submission" date="2022-11" db="UniProtKB">
        <authorList>
            <consortium name="WormBaseParasite"/>
        </authorList>
    </citation>
    <scope>IDENTIFICATION</scope>
</reference>
<keyword evidence="1" id="KW-1185">Reference proteome</keyword>
<dbReference type="AlphaFoldDB" id="A0A915L7K5"/>
<organism evidence="1 2">
    <name type="scientific">Romanomermis culicivorax</name>
    <name type="common">Nematode worm</name>
    <dbReference type="NCBI Taxonomy" id="13658"/>
    <lineage>
        <taxon>Eukaryota</taxon>
        <taxon>Metazoa</taxon>
        <taxon>Ecdysozoa</taxon>
        <taxon>Nematoda</taxon>
        <taxon>Enoplea</taxon>
        <taxon>Dorylaimia</taxon>
        <taxon>Mermithida</taxon>
        <taxon>Mermithoidea</taxon>
        <taxon>Mermithidae</taxon>
        <taxon>Romanomermis</taxon>
    </lineage>
</organism>
<name>A0A915L7K5_ROMCU</name>
<protein>
    <submittedName>
        <fullName evidence="2">Uncharacterized protein</fullName>
    </submittedName>
</protein>